<evidence type="ECO:0000313" key="2">
    <source>
        <dbReference type="EMBL" id="OUL56361.1"/>
    </source>
</evidence>
<keyword evidence="3" id="KW-1185">Reference proteome</keyword>
<dbReference type="RefSeq" id="WP_086745328.1">
    <property type="nucleotide sequence ID" value="NZ_MWPV01000006.1"/>
</dbReference>
<accession>A0A244CL66</accession>
<feature type="transmembrane region" description="Helical" evidence="1">
    <location>
        <begin position="34"/>
        <end position="51"/>
    </location>
</feature>
<protein>
    <submittedName>
        <fullName evidence="2">Uncharacterized protein</fullName>
    </submittedName>
</protein>
<comment type="caution">
    <text evidence="2">The sequence shown here is derived from an EMBL/GenBank/DDBJ whole genome shotgun (WGS) entry which is preliminary data.</text>
</comment>
<name>A0A244CL66_PSEDV</name>
<proteinExistence type="predicted"/>
<dbReference type="OrthoDB" id="6332214at2"/>
<feature type="transmembrane region" description="Helical" evidence="1">
    <location>
        <begin position="9"/>
        <end position="28"/>
    </location>
</feature>
<dbReference type="Proteomes" id="UP000194841">
    <property type="component" value="Unassembled WGS sequence"/>
</dbReference>
<sequence length="148" mass="16710">MFENKWQSISLILGVVFLLLSIAFIVVVGFDYPVFLLGTFSGTSFFISYAVKQSREFQLANQLTSLLERNQNVLSIFNRHVSPSMLSEPMDIEIAQISKLTVLDESLTVVLDDNEQGFDFKLTGDADAIKLRLKELLTKEELQQISLS</sequence>
<evidence type="ECO:0000313" key="3">
    <source>
        <dbReference type="Proteomes" id="UP000194841"/>
    </source>
</evidence>
<reference evidence="2 3" key="1">
    <citation type="submission" date="2017-02" db="EMBL/GenBank/DDBJ databases">
        <title>Pseudoalteromonas ulvae TC14 Genome.</title>
        <authorList>
            <person name="Molmeret M."/>
        </authorList>
    </citation>
    <scope>NUCLEOTIDE SEQUENCE [LARGE SCALE GENOMIC DNA]</scope>
    <source>
        <strain evidence="2">TC14</strain>
    </source>
</reference>
<dbReference type="EMBL" id="MWPV01000006">
    <property type="protein sequence ID" value="OUL56361.1"/>
    <property type="molecule type" value="Genomic_DNA"/>
</dbReference>
<gene>
    <name evidence="2" type="ORF">B1199_16935</name>
</gene>
<keyword evidence="1" id="KW-0812">Transmembrane</keyword>
<dbReference type="AlphaFoldDB" id="A0A244CL66"/>
<organism evidence="2 3">
    <name type="scientific">Pseudoalteromonas ulvae</name>
    <dbReference type="NCBI Taxonomy" id="107327"/>
    <lineage>
        <taxon>Bacteria</taxon>
        <taxon>Pseudomonadati</taxon>
        <taxon>Pseudomonadota</taxon>
        <taxon>Gammaproteobacteria</taxon>
        <taxon>Alteromonadales</taxon>
        <taxon>Pseudoalteromonadaceae</taxon>
        <taxon>Pseudoalteromonas</taxon>
    </lineage>
</organism>
<keyword evidence="1" id="KW-1133">Transmembrane helix</keyword>
<keyword evidence="1" id="KW-0472">Membrane</keyword>
<evidence type="ECO:0000256" key="1">
    <source>
        <dbReference type="SAM" id="Phobius"/>
    </source>
</evidence>